<dbReference type="EMBL" id="VSSQ01123174">
    <property type="protein sequence ID" value="MPN54684.1"/>
    <property type="molecule type" value="Genomic_DNA"/>
</dbReference>
<reference evidence="1" key="1">
    <citation type="submission" date="2019-08" db="EMBL/GenBank/DDBJ databases">
        <authorList>
            <person name="Kucharzyk K."/>
            <person name="Murdoch R.W."/>
            <person name="Higgins S."/>
            <person name="Loffler F."/>
        </authorList>
    </citation>
    <scope>NUCLEOTIDE SEQUENCE</scope>
</reference>
<proteinExistence type="predicted"/>
<organism evidence="1">
    <name type="scientific">bioreactor metagenome</name>
    <dbReference type="NCBI Taxonomy" id="1076179"/>
    <lineage>
        <taxon>unclassified sequences</taxon>
        <taxon>metagenomes</taxon>
        <taxon>ecological metagenomes</taxon>
    </lineage>
</organism>
<dbReference type="AlphaFoldDB" id="A0A645J2H1"/>
<evidence type="ECO:0000313" key="1">
    <source>
        <dbReference type="EMBL" id="MPN54684.1"/>
    </source>
</evidence>
<accession>A0A645J2H1</accession>
<protein>
    <submittedName>
        <fullName evidence="1">Uncharacterized protein</fullName>
    </submittedName>
</protein>
<sequence length="115" mass="13084">MLQIFQHHAVVCRGGMPAVKQLNQQRAALIDRKITVDQLVPTRTLRCGNLGIPVAGQINKVQPVNIIIIDRRSFTWGCADPCKVFTVTQFIDQRRFADIRTAGKYNFRPIIVRQL</sequence>
<name>A0A645J2H1_9ZZZZ</name>
<gene>
    <name evidence="1" type="ORF">SDC9_202361</name>
</gene>
<comment type="caution">
    <text evidence="1">The sequence shown here is derived from an EMBL/GenBank/DDBJ whole genome shotgun (WGS) entry which is preliminary data.</text>
</comment>